<evidence type="ECO:0000256" key="9">
    <source>
        <dbReference type="ARBA" id="ARBA00040743"/>
    </source>
</evidence>
<keyword evidence="4" id="KW-0812">Transmembrane</keyword>
<dbReference type="EMBL" id="JACORU010000006">
    <property type="protein sequence ID" value="MBC5766191.1"/>
    <property type="molecule type" value="Genomic_DNA"/>
</dbReference>
<evidence type="ECO:0000313" key="14">
    <source>
        <dbReference type="Proteomes" id="UP000596827"/>
    </source>
</evidence>
<keyword evidence="11" id="KW-0697">Rotamase</keyword>
<evidence type="ECO:0000259" key="12">
    <source>
        <dbReference type="PROSITE" id="PS50198"/>
    </source>
</evidence>
<comment type="subcellular location">
    <subcellularLocation>
        <location evidence="1">Cell inner membrane</location>
        <topology evidence="1">Single-pass type II membrane protein</topology>
        <orientation evidence="1">Periplasmic side</orientation>
    </subcellularLocation>
</comment>
<proteinExistence type="inferred from homology"/>
<organism evidence="13 14">
    <name type="scientific">Ramlibacter albus</name>
    <dbReference type="NCBI Taxonomy" id="2079448"/>
    <lineage>
        <taxon>Bacteria</taxon>
        <taxon>Pseudomonadati</taxon>
        <taxon>Pseudomonadota</taxon>
        <taxon>Betaproteobacteria</taxon>
        <taxon>Burkholderiales</taxon>
        <taxon>Comamonadaceae</taxon>
        <taxon>Ramlibacter</taxon>
    </lineage>
</organism>
<dbReference type="PANTHER" id="PTHR47529:SF1">
    <property type="entry name" value="PERIPLASMIC CHAPERONE PPID"/>
    <property type="match status" value="1"/>
</dbReference>
<dbReference type="PROSITE" id="PS50198">
    <property type="entry name" value="PPIC_PPIASE_2"/>
    <property type="match status" value="1"/>
</dbReference>
<dbReference type="Pfam" id="PF13616">
    <property type="entry name" value="Rotamase_3"/>
    <property type="match status" value="1"/>
</dbReference>
<dbReference type="Pfam" id="PF13624">
    <property type="entry name" value="SurA_N_3"/>
    <property type="match status" value="1"/>
</dbReference>
<dbReference type="GO" id="GO:0005886">
    <property type="term" value="C:plasma membrane"/>
    <property type="evidence" value="ECO:0007669"/>
    <property type="project" value="UniProtKB-SubCell"/>
</dbReference>
<dbReference type="InterPro" id="IPR027304">
    <property type="entry name" value="Trigger_fact/SurA_dom_sf"/>
</dbReference>
<gene>
    <name evidence="13" type="ORF">H8R02_17115</name>
</gene>
<feature type="domain" description="PpiC" evidence="12">
    <location>
        <begin position="268"/>
        <end position="371"/>
    </location>
</feature>
<evidence type="ECO:0000256" key="6">
    <source>
        <dbReference type="ARBA" id="ARBA00023136"/>
    </source>
</evidence>
<comment type="caution">
    <text evidence="13">The sequence shown here is derived from an EMBL/GenBank/DDBJ whole genome shotgun (WGS) entry which is preliminary data.</text>
</comment>
<dbReference type="RefSeq" id="WP_187082664.1">
    <property type="nucleotide sequence ID" value="NZ_JACORU010000006.1"/>
</dbReference>
<dbReference type="InterPro" id="IPR000297">
    <property type="entry name" value="PPIase_PpiC"/>
</dbReference>
<dbReference type="InterPro" id="IPR052029">
    <property type="entry name" value="PpiD_chaperone"/>
</dbReference>
<evidence type="ECO:0000256" key="4">
    <source>
        <dbReference type="ARBA" id="ARBA00022692"/>
    </source>
</evidence>
<accession>A0A923S397</accession>
<dbReference type="SUPFAM" id="SSF109998">
    <property type="entry name" value="Triger factor/SurA peptide-binding domain-like"/>
    <property type="match status" value="1"/>
</dbReference>
<evidence type="ECO:0000256" key="10">
    <source>
        <dbReference type="ARBA" id="ARBA00042775"/>
    </source>
</evidence>
<dbReference type="Gene3D" id="1.10.4030.10">
    <property type="entry name" value="Porin chaperone SurA, peptide-binding domain"/>
    <property type="match status" value="1"/>
</dbReference>
<evidence type="ECO:0000256" key="7">
    <source>
        <dbReference type="ARBA" id="ARBA00023186"/>
    </source>
</evidence>
<keyword evidence="5" id="KW-1133">Transmembrane helix</keyword>
<dbReference type="SUPFAM" id="SSF54534">
    <property type="entry name" value="FKBP-like"/>
    <property type="match status" value="1"/>
</dbReference>
<evidence type="ECO:0000313" key="13">
    <source>
        <dbReference type="EMBL" id="MBC5766191.1"/>
    </source>
</evidence>
<dbReference type="InterPro" id="IPR046357">
    <property type="entry name" value="PPIase_dom_sf"/>
</dbReference>
<keyword evidence="2" id="KW-1003">Cell membrane</keyword>
<evidence type="ECO:0000256" key="8">
    <source>
        <dbReference type="ARBA" id="ARBA00038408"/>
    </source>
</evidence>
<evidence type="ECO:0000256" key="1">
    <source>
        <dbReference type="ARBA" id="ARBA00004382"/>
    </source>
</evidence>
<keyword evidence="7" id="KW-0143">Chaperone</keyword>
<comment type="similarity">
    <text evidence="8">Belongs to the PpiD chaperone family.</text>
</comment>
<protein>
    <recommendedName>
        <fullName evidence="9">Periplasmic chaperone PpiD</fullName>
    </recommendedName>
    <alternativeName>
        <fullName evidence="10">Periplasmic folding chaperone</fullName>
    </alternativeName>
</protein>
<evidence type="ECO:0000256" key="2">
    <source>
        <dbReference type="ARBA" id="ARBA00022475"/>
    </source>
</evidence>
<name>A0A923S397_9BURK</name>
<keyword evidence="11" id="KW-0413">Isomerase</keyword>
<dbReference type="AlphaFoldDB" id="A0A923S397"/>
<evidence type="ECO:0000256" key="3">
    <source>
        <dbReference type="ARBA" id="ARBA00022519"/>
    </source>
</evidence>
<reference evidence="13" key="1">
    <citation type="submission" date="2020-08" db="EMBL/GenBank/DDBJ databases">
        <title>Ramlibacter sp. GTP1 16S ribosomal RNA gene genome sequencing and assembly.</title>
        <authorList>
            <person name="Kang M."/>
        </authorList>
    </citation>
    <scope>NUCLEOTIDE SEQUENCE</scope>
    <source>
        <strain evidence="13">GTP1</strain>
    </source>
</reference>
<dbReference type="PANTHER" id="PTHR47529">
    <property type="entry name" value="PEPTIDYL-PROLYL CIS-TRANS ISOMERASE D"/>
    <property type="match status" value="1"/>
</dbReference>
<dbReference type="GO" id="GO:0003755">
    <property type="term" value="F:peptidyl-prolyl cis-trans isomerase activity"/>
    <property type="evidence" value="ECO:0007669"/>
    <property type="project" value="UniProtKB-KW"/>
</dbReference>
<evidence type="ECO:0000256" key="5">
    <source>
        <dbReference type="ARBA" id="ARBA00022989"/>
    </source>
</evidence>
<dbReference type="Gene3D" id="3.10.50.40">
    <property type="match status" value="1"/>
</dbReference>
<keyword evidence="14" id="KW-1185">Reference proteome</keyword>
<keyword evidence="3" id="KW-0997">Cell inner membrane</keyword>
<dbReference type="Proteomes" id="UP000596827">
    <property type="component" value="Unassembled WGS sequence"/>
</dbReference>
<evidence type="ECO:0000256" key="11">
    <source>
        <dbReference type="PROSITE-ProRule" id="PRU00278"/>
    </source>
</evidence>
<keyword evidence="6" id="KW-0472">Membrane</keyword>
<sequence length="635" mass="70144">MFDFVRKHNKIMQFMLFLLVVPSFVFFGISGYDRMREKGSEVARVDGREITQSEWDNQHKVEVDRIHRQIPNLEVKFLDTPEAKWGSLENIVRERVILAAANDSHLVTSDQRLERNFFSSELGKLVIGPDGKVDKAKLQQVLSGQGMSPRAYEEQLRADLSARQVLNPIDASAMPATAPADVALGAFHQKREIQVARFNATDFAARVSPTDAELEAYYKANPQQFMAPERATIEYVVLDVDAVKKGITINEADLKTYYEQNAQRLAGKEERRASHILITADKGAAADVKAKAKAKAEELAAQARKNPASFAELAKKNSQDPGSAAQGGDLDFFQRGAMTKPFEEAVFAAKKGDIVGPVETEFGYHVIMVTDIKSQQAKTFEQVKPELEAELQKQQAARKYAEAAETFTNTVYEQSDSLKPVADKLKLEVRKAENVTRQPQAGQPGPLANPKFLAAIFGPDAVEKKRNTEALEVAPQQMVSGRIVQYTPARAKPFAEVKDEVRARVVAQRSAEMAKKEGEQKLAAWKAAPATADMPPAVVLSRNSADKFPPALVDGAMRADPSKLPALVGVDLGNLGYAVVKINRVLPREAPPADQAMSERQQYAKAFAGAETLAYYNLLKERFKVQYKVTKPATQ</sequence>